<dbReference type="Proteomes" id="UP001519289">
    <property type="component" value="Unassembled WGS sequence"/>
</dbReference>
<accession>A0ABS4JT75</accession>
<evidence type="ECO:0008006" key="3">
    <source>
        <dbReference type="Google" id="ProtNLM"/>
    </source>
</evidence>
<proteinExistence type="predicted"/>
<evidence type="ECO:0000313" key="2">
    <source>
        <dbReference type="Proteomes" id="UP001519289"/>
    </source>
</evidence>
<dbReference type="Gene3D" id="3.30.460.10">
    <property type="entry name" value="Beta Polymerase, domain 2"/>
    <property type="match status" value="1"/>
</dbReference>
<dbReference type="EMBL" id="JAGGLG010000016">
    <property type="protein sequence ID" value="MBP2018728.1"/>
    <property type="molecule type" value="Genomic_DNA"/>
</dbReference>
<name>A0ABS4JT75_9FIRM</name>
<dbReference type="SUPFAM" id="SSF81301">
    <property type="entry name" value="Nucleotidyltransferase"/>
    <property type="match status" value="1"/>
</dbReference>
<organism evidence="1 2">
    <name type="scientific">Symbiobacterium terraclitae</name>
    <dbReference type="NCBI Taxonomy" id="557451"/>
    <lineage>
        <taxon>Bacteria</taxon>
        <taxon>Bacillati</taxon>
        <taxon>Bacillota</taxon>
        <taxon>Clostridia</taxon>
        <taxon>Eubacteriales</taxon>
        <taxon>Symbiobacteriaceae</taxon>
        <taxon>Symbiobacterium</taxon>
    </lineage>
</organism>
<sequence>MSESDRSRILQAIIAETEPHPHILGLWEQGSAAFGRADDLSDLDLMLLVEDGHVEDSHAAVERALQRIAPIVQRHVLPQPTWHGHWQAFYRLQGTSPYLLVDLCVLQASTTNRFLEPEMHGRALVYFDKTGWVRQEPTDPAPVAERIRARLEADAAFLDLFAPFVRKEVLRGREVDALGFYNGLVIPRLVHCLRSRYAPWRHTFGLRYLSQDLPTDVYAEVRDLLFVGSAADLPDRTDRAMALFRRTLAELQSLDLIQLLEETR</sequence>
<comment type="caution">
    <text evidence="1">The sequence shown here is derived from an EMBL/GenBank/DDBJ whole genome shotgun (WGS) entry which is preliminary data.</text>
</comment>
<keyword evidence="2" id="KW-1185">Reference proteome</keyword>
<gene>
    <name evidence="1" type="ORF">J2Z79_002143</name>
</gene>
<protein>
    <recommendedName>
        <fullName evidence="3">Polymerase nucleotidyl transferase domain-containing protein</fullName>
    </recommendedName>
</protein>
<evidence type="ECO:0000313" key="1">
    <source>
        <dbReference type="EMBL" id="MBP2018728.1"/>
    </source>
</evidence>
<dbReference type="RefSeq" id="WP_209466849.1">
    <property type="nucleotide sequence ID" value="NZ_JAGGLG010000016.1"/>
</dbReference>
<reference evidence="1 2" key="1">
    <citation type="submission" date="2021-03" db="EMBL/GenBank/DDBJ databases">
        <title>Genomic Encyclopedia of Type Strains, Phase IV (KMG-IV): sequencing the most valuable type-strain genomes for metagenomic binning, comparative biology and taxonomic classification.</title>
        <authorList>
            <person name="Goeker M."/>
        </authorList>
    </citation>
    <scope>NUCLEOTIDE SEQUENCE [LARGE SCALE GENOMIC DNA]</scope>
    <source>
        <strain evidence="1 2">DSM 27138</strain>
    </source>
</reference>
<dbReference type="InterPro" id="IPR043519">
    <property type="entry name" value="NT_sf"/>
</dbReference>